<evidence type="ECO:0000313" key="2">
    <source>
        <dbReference type="Proteomes" id="UP000546642"/>
    </source>
</evidence>
<sequence>MTTRDDPLLRLLHKHYGHRWSIRRTKSLWIATARDPDADHAPTVIHDSIEAFVHDLENPPARAGRPSRPHPSST</sequence>
<protein>
    <submittedName>
        <fullName evidence="1">Uncharacterized protein</fullName>
    </submittedName>
</protein>
<accession>A0A7X0D774</accession>
<dbReference type="RefSeq" id="WP_221308214.1">
    <property type="nucleotide sequence ID" value="NZ_JACHDS010000001.1"/>
</dbReference>
<name>A0A7X0D774_9ACTN</name>
<organism evidence="1 2">
    <name type="scientific">Nocardiopsis mwathae</name>
    <dbReference type="NCBI Taxonomy" id="1472723"/>
    <lineage>
        <taxon>Bacteria</taxon>
        <taxon>Bacillati</taxon>
        <taxon>Actinomycetota</taxon>
        <taxon>Actinomycetes</taxon>
        <taxon>Streptosporangiales</taxon>
        <taxon>Nocardiopsidaceae</taxon>
        <taxon>Nocardiopsis</taxon>
    </lineage>
</organism>
<comment type="caution">
    <text evidence="1">The sequence shown here is derived from an EMBL/GenBank/DDBJ whole genome shotgun (WGS) entry which is preliminary data.</text>
</comment>
<gene>
    <name evidence="1" type="ORF">HNR23_004392</name>
</gene>
<dbReference type="Proteomes" id="UP000546642">
    <property type="component" value="Unassembled WGS sequence"/>
</dbReference>
<reference evidence="1 2" key="1">
    <citation type="submission" date="2020-08" db="EMBL/GenBank/DDBJ databases">
        <title>Sequencing the genomes of 1000 actinobacteria strains.</title>
        <authorList>
            <person name="Klenk H.-P."/>
        </authorList>
    </citation>
    <scope>NUCLEOTIDE SEQUENCE [LARGE SCALE GENOMIC DNA]</scope>
    <source>
        <strain evidence="1 2">DSM 46659</strain>
    </source>
</reference>
<proteinExistence type="predicted"/>
<evidence type="ECO:0000313" key="1">
    <source>
        <dbReference type="EMBL" id="MBB6174332.1"/>
    </source>
</evidence>
<dbReference type="AlphaFoldDB" id="A0A7X0D774"/>
<keyword evidence="2" id="KW-1185">Reference proteome</keyword>
<dbReference type="EMBL" id="JACHDS010000001">
    <property type="protein sequence ID" value="MBB6174332.1"/>
    <property type="molecule type" value="Genomic_DNA"/>
</dbReference>